<comment type="caution">
    <text evidence="2">The sequence shown here is derived from an EMBL/GenBank/DDBJ whole genome shotgun (WGS) entry which is preliminary data.</text>
</comment>
<reference evidence="2" key="1">
    <citation type="submission" date="2022-07" db="EMBL/GenBank/DDBJ databases">
        <title>Draft genome sequence of Zalerion maritima ATCC 34329, a (micro)plastics degrading marine fungus.</title>
        <authorList>
            <person name="Paco A."/>
            <person name="Goncalves M.F.M."/>
            <person name="Rocha-Santos T.A.P."/>
            <person name="Alves A."/>
        </authorList>
    </citation>
    <scope>NUCLEOTIDE SEQUENCE</scope>
    <source>
        <strain evidence="2">ATCC 34329</strain>
    </source>
</reference>
<keyword evidence="1" id="KW-0812">Transmembrane</keyword>
<keyword evidence="1" id="KW-1133">Transmembrane helix</keyword>
<keyword evidence="1" id="KW-0472">Membrane</keyword>
<keyword evidence="3" id="KW-1185">Reference proteome</keyword>
<gene>
    <name evidence="2" type="ORF">MKZ38_008518</name>
</gene>
<sequence length="76" mass="8998">MYHLMHHEDLESIRFFIRFIVTANYLIYYALALLALYPTERSSFGRVLVILIKYAIYICRWLYGDFVIGMSIASNP</sequence>
<evidence type="ECO:0000256" key="1">
    <source>
        <dbReference type="SAM" id="Phobius"/>
    </source>
</evidence>
<accession>A0AAD5RHU3</accession>
<organism evidence="2 3">
    <name type="scientific">Zalerion maritima</name>
    <dbReference type="NCBI Taxonomy" id="339359"/>
    <lineage>
        <taxon>Eukaryota</taxon>
        <taxon>Fungi</taxon>
        <taxon>Dikarya</taxon>
        <taxon>Ascomycota</taxon>
        <taxon>Pezizomycotina</taxon>
        <taxon>Sordariomycetes</taxon>
        <taxon>Lulworthiomycetidae</taxon>
        <taxon>Lulworthiales</taxon>
        <taxon>Lulworthiaceae</taxon>
        <taxon>Zalerion</taxon>
    </lineage>
</organism>
<proteinExistence type="predicted"/>
<dbReference type="EMBL" id="JAKWBI020000595">
    <property type="protein sequence ID" value="KAJ2893512.1"/>
    <property type="molecule type" value="Genomic_DNA"/>
</dbReference>
<feature type="transmembrane region" description="Helical" evidence="1">
    <location>
        <begin position="44"/>
        <end position="63"/>
    </location>
</feature>
<evidence type="ECO:0000313" key="2">
    <source>
        <dbReference type="EMBL" id="KAJ2893512.1"/>
    </source>
</evidence>
<protein>
    <submittedName>
        <fullName evidence="2">Uncharacterized protein</fullName>
    </submittedName>
</protein>
<dbReference type="Proteomes" id="UP001201980">
    <property type="component" value="Unassembled WGS sequence"/>
</dbReference>
<dbReference type="AlphaFoldDB" id="A0AAD5RHU3"/>
<feature type="transmembrane region" description="Helical" evidence="1">
    <location>
        <begin position="15"/>
        <end position="37"/>
    </location>
</feature>
<name>A0AAD5RHU3_9PEZI</name>
<evidence type="ECO:0000313" key="3">
    <source>
        <dbReference type="Proteomes" id="UP001201980"/>
    </source>
</evidence>